<dbReference type="AlphaFoldDB" id="A0A6S7ILA0"/>
<evidence type="ECO:0000313" key="3">
    <source>
        <dbReference type="EMBL" id="CAB4006651.1"/>
    </source>
</evidence>
<organism evidence="3 4">
    <name type="scientific">Paramuricea clavata</name>
    <name type="common">Red gorgonian</name>
    <name type="synonym">Violescent sea-whip</name>
    <dbReference type="NCBI Taxonomy" id="317549"/>
    <lineage>
        <taxon>Eukaryota</taxon>
        <taxon>Metazoa</taxon>
        <taxon>Cnidaria</taxon>
        <taxon>Anthozoa</taxon>
        <taxon>Octocorallia</taxon>
        <taxon>Malacalcyonacea</taxon>
        <taxon>Plexauridae</taxon>
        <taxon>Paramuricea</taxon>
    </lineage>
</organism>
<dbReference type="Proteomes" id="UP001152795">
    <property type="component" value="Unassembled WGS sequence"/>
</dbReference>
<sequence>MAALRIYEEELLFLAEEEEGLCVLLRRLAYPNRITDMISMFGRSKTEPSMIFNDVVDFVFAQYHSLLSNLNVPWLAPEKLMKMARAVHEKGAALDNVWGFVDGTVRPICRPKVHQKIMYNRHKRTHTIKWQAVNAAICLIVHLYVPVEGKRHDAAMMVMFGLYPLLEMHSHDPNGNPLAIYGDPAYSHRIHLQCPYKGANLTQAQLQFNKSMSSVRVAVEWPFGEIATYFAFNDFKKNLKIGLQLVAKIYAVSCLIFNAKTCLNCSQTSQFFRLVPPHLDEYFS</sequence>
<reference evidence="3" key="1">
    <citation type="submission" date="2020-04" db="EMBL/GenBank/DDBJ databases">
        <authorList>
            <person name="Alioto T."/>
            <person name="Alioto T."/>
            <person name="Gomez Garrido J."/>
        </authorList>
    </citation>
    <scope>NUCLEOTIDE SEQUENCE</scope>
    <source>
        <strain evidence="3">A484AB</strain>
    </source>
</reference>
<keyword evidence="4" id="KW-1185">Reference proteome</keyword>
<dbReference type="InterPro" id="IPR027806">
    <property type="entry name" value="HARBI1_dom"/>
</dbReference>
<dbReference type="GO" id="GO:0046872">
    <property type="term" value="F:metal ion binding"/>
    <property type="evidence" value="ECO:0007669"/>
    <property type="project" value="UniProtKB-KW"/>
</dbReference>
<dbReference type="EMBL" id="CACRXK020005563">
    <property type="protein sequence ID" value="CAB4006651.1"/>
    <property type="molecule type" value="Genomic_DNA"/>
</dbReference>
<comment type="caution">
    <text evidence="3">The sequence shown here is derived from an EMBL/GenBank/DDBJ whole genome shotgun (WGS) entry which is preliminary data.</text>
</comment>
<proteinExistence type="predicted"/>
<dbReference type="PANTHER" id="PTHR34615:SF1">
    <property type="entry name" value="PX DOMAIN-CONTAINING PROTEIN"/>
    <property type="match status" value="1"/>
</dbReference>
<evidence type="ECO:0000256" key="1">
    <source>
        <dbReference type="ARBA" id="ARBA00001968"/>
    </source>
</evidence>
<dbReference type="PANTHER" id="PTHR34615">
    <property type="entry name" value="PX DOMAIN-CONTAINING PROTEIN"/>
    <property type="match status" value="1"/>
</dbReference>
<dbReference type="Pfam" id="PF13359">
    <property type="entry name" value="DDE_Tnp_4"/>
    <property type="match status" value="1"/>
</dbReference>
<comment type="cofactor">
    <cofactor evidence="1">
        <name>a divalent metal cation</name>
        <dbReference type="ChEBI" id="CHEBI:60240"/>
    </cofactor>
</comment>
<evidence type="ECO:0000313" key="4">
    <source>
        <dbReference type="Proteomes" id="UP001152795"/>
    </source>
</evidence>
<gene>
    <name evidence="3" type="ORF">PACLA_8A069725</name>
</gene>
<protein>
    <submittedName>
        <fullName evidence="3">Uncharacterized protein</fullName>
    </submittedName>
</protein>
<name>A0A6S7ILA0_PARCT</name>
<dbReference type="OrthoDB" id="5407659at2759"/>
<accession>A0A6S7ILA0</accession>
<keyword evidence="2" id="KW-0479">Metal-binding</keyword>
<evidence type="ECO:0000256" key="2">
    <source>
        <dbReference type="ARBA" id="ARBA00022723"/>
    </source>
</evidence>